<keyword evidence="4" id="KW-0119">Carbohydrate metabolism</keyword>
<dbReference type="CDD" id="cd08023">
    <property type="entry name" value="GH16_laminarinase_like"/>
    <property type="match status" value="1"/>
</dbReference>
<keyword evidence="4" id="KW-0378">Hydrolase</keyword>
<dbReference type="PANTHER" id="PTHR10963:SF55">
    <property type="entry name" value="GLYCOSIDE HYDROLASE FAMILY 16 PROTEIN"/>
    <property type="match status" value="1"/>
</dbReference>
<dbReference type="InterPro" id="IPR013320">
    <property type="entry name" value="ConA-like_dom_sf"/>
</dbReference>
<evidence type="ECO:0000313" key="4">
    <source>
        <dbReference type="EMBL" id="CAA6828847.1"/>
    </source>
</evidence>
<sequence>MIIMSKITSVLLFLLALSFNSSAQYSLVWSDEFSGNALDSSKWVYEIGDGCPNLCGWGNNEAQYYTSRPTNINVDTGYLHIFAREEQYQGSNYTSARIKTEGRYSFQYGKIEARIKMPVGQGIWPAFWMLGSNITTLSWPQCGEIDIMEHINSEPDIYGTIHYNNNSTYNFNSQSTTCDVTQFQLYTVEWDENEIKWFLNGVLFYQVSIANGINSTEEFHHPFFLLLNLAVGGNWPGNPNASTPSTSTMLVDYIRVYQKPSVQRSNSVNFDANSAWTSYMSVSETPANGGAYVFGSSWALLDAKSTLDLHAGTAGSLTLQPNFNTYSDNANDAYWVNQTTGLGNKEMEASTFVEPGATYLGADFTFTGNVISYTLDSNAYTAKVFVKALDPANGYIDVLGATGVFDLPPSGDFSVSIDSASLTAGLLLQYGFLIRGINANPLDEAALGSIVIGAMNTTTSTNKIKDQASVVSVYPNPANDFLTFSTDQELKSFKILDLRGVVVLEGGNARTINISSLHVGTYFIEWTFVDGKETDSFIKQ</sequence>
<dbReference type="SUPFAM" id="SSF49899">
    <property type="entry name" value="Concanavalin A-like lectins/glucanases"/>
    <property type="match status" value="1"/>
</dbReference>
<dbReference type="InterPro" id="IPR050546">
    <property type="entry name" value="Glycosyl_Hydrlase_16"/>
</dbReference>
<keyword evidence="4" id="KW-0858">Xylan degradation</keyword>
<proteinExistence type="inferred from homology"/>
<feature type="chain" id="PRO_5028191254" evidence="2">
    <location>
        <begin position="24"/>
        <end position="540"/>
    </location>
</feature>
<protein>
    <submittedName>
        <fullName evidence="4">Endo-1,4-beta-xylanase A (EC)</fullName>
        <ecNumber evidence="4">3.2.1.8</ecNumber>
    </submittedName>
</protein>
<dbReference type="InterPro" id="IPR000757">
    <property type="entry name" value="Beta-glucanase-like"/>
</dbReference>
<gene>
    <name evidence="4" type="ORF">HELGO_WM22948</name>
</gene>
<dbReference type="Pfam" id="PF00722">
    <property type="entry name" value="Glyco_hydro_16"/>
    <property type="match status" value="1"/>
</dbReference>
<evidence type="ECO:0000256" key="2">
    <source>
        <dbReference type="SAM" id="SignalP"/>
    </source>
</evidence>
<keyword evidence="4" id="KW-0624">Polysaccharide degradation</keyword>
<evidence type="ECO:0000259" key="3">
    <source>
        <dbReference type="PROSITE" id="PS51762"/>
    </source>
</evidence>
<organism evidence="4">
    <name type="scientific">uncultured Aureispira sp</name>
    <dbReference type="NCBI Taxonomy" id="1331704"/>
    <lineage>
        <taxon>Bacteria</taxon>
        <taxon>Pseudomonadati</taxon>
        <taxon>Bacteroidota</taxon>
        <taxon>Saprospiria</taxon>
        <taxon>Saprospirales</taxon>
        <taxon>Saprospiraceae</taxon>
        <taxon>Aureispira</taxon>
        <taxon>environmental samples</taxon>
    </lineage>
</organism>
<dbReference type="InterPro" id="IPR026444">
    <property type="entry name" value="Secre_tail"/>
</dbReference>
<dbReference type="AlphaFoldDB" id="A0A6S6UHQ6"/>
<keyword evidence="2" id="KW-0732">Signal</keyword>
<dbReference type="Gene3D" id="2.60.120.200">
    <property type="match status" value="1"/>
</dbReference>
<dbReference type="NCBIfam" id="TIGR04183">
    <property type="entry name" value="Por_Secre_tail"/>
    <property type="match status" value="1"/>
</dbReference>
<dbReference type="GO" id="GO:0045493">
    <property type="term" value="P:xylan catabolic process"/>
    <property type="evidence" value="ECO:0007669"/>
    <property type="project" value="UniProtKB-KW"/>
</dbReference>
<dbReference type="PROSITE" id="PS51762">
    <property type="entry name" value="GH16_2"/>
    <property type="match status" value="1"/>
</dbReference>
<keyword evidence="4" id="KW-0326">Glycosidase</keyword>
<evidence type="ECO:0000256" key="1">
    <source>
        <dbReference type="ARBA" id="ARBA00006865"/>
    </source>
</evidence>
<comment type="similarity">
    <text evidence="1">Belongs to the glycosyl hydrolase 16 family.</text>
</comment>
<name>A0A6S6UHQ6_9BACT</name>
<feature type="domain" description="GH16" evidence="3">
    <location>
        <begin position="16"/>
        <end position="262"/>
    </location>
</feature>
<reference evidence="4" key="1">
    <citation type="submission" date="2020-01" db="EMBL/GenBank/DDBJ databases">
        <authorList>
            <person name="Meier V. D."/>
            <person name="Meier V D."/>
        </authorList>
    </citation>
    <scope>NUCLEOTIDE SEQUENCE</scope>
    <source>
        <strain evidence="4">HLG_WM_MAG_10</strain>
    </source>
</reference>
<accession>A0A6S6UHQ6</accession>
<dbReference type="EMBL" id="CACVAQ010000442">
    <property type="protein sequence ID" value="CAA6828847.1"/>
    <property type="molecule type" value="Genomic_DNA"/>
</dbReference>
<dbReference type="PANTHER" id="PTHR10963">
    <property type="entry name" value="GLYCOSYL HYDROLASE-RELATED"/>
    <property type="match status" value="1"/>
</dbReference>
<dbReference type="EC" id="3.2.1.8" evidence="4"/>
<feature type="signal peptide" evidence="2">
    <location>
        <begin position="1"/>
        <end position="23"/>
    </location>
</feature>
<dbReference type="GO" id="GO:0031176">
    <property type="term" value="F:endo-1,4-beta-xylanase activity"/>
    <property type="evidence" value="ECO:0007669"/>
    <property type="project" value="UniProtKB-EC"/>
</dbReference>
<dbReference type="Pfam" id="PF18962">
    <property type="entry name" value="Por_Secre_tail"/>
    <property type="match status" value="1"/>
</dbReference>